<dbReference type="STRING" id="1778.A9W97_05060"/>
<dbReference type="EMBL" id="LKTM01000190">
    <property type="protein sequence ID" value="KQH78634.1"/>
    <property type="molecule type" value="Genomic_DNA"/>
</dbReference>
<dbReference type="Pfam" id="PF17301">
    <property type="entry name" value="LpqV"/>
    <property type="match status" value="1"/>
</dbReference>
<comment type="caution">
    <text evidence="2">The sequence shown here is derived from an EMBL/GenBank/DDBJ whole genome shotgun (WGS) entry which is preliminary data.</text>
</comment>
<dbReference type="InterPro" id="IPR020377">
    <property type="entry name" value="Uncharacterised_LpqV"/>
</dbReference>
<gene>
    <name evidence="2" type="ORF">AO501_12175</name>
</gene>
<protein>
    <recommendedName>
        <fullName evidence="4">LpqV</fullName>
    </recommendedName>
</protein>
<reference evidence="2 3" key="1">
    <citation type="submission" date="2015-10" db="EMBL/GenBank/DDBJ databases">
        <title>Mycobacterium gordonae draft genome assembly.</title>
        <authorList>
            <person name="Ustinova V."/>
            <person name="Smirnova T."/>
            <person name="Blagodatskikh K."/>
            <person name="Varlamov D."/>
            <person name="Larionova E."/>
            <person name="Chernousova L."/>
        </authorList>
    </citation>
    <scope>NUCLEOTIDE SEQUENCE [LARGE SCALE GENOMIC DNA]</scope>
    <source>
        <strain evidence="2 3">CTRI 14-8773</strain>
    </source>
</reference>
<evidence type="ECO:0000313" key="3">
    <source>
        <dbReference type="Proteomes" id="UP000051677"/>
    </source>
</evidence>
<accession>A0A0Q2LSC4</accession>
<organism evidence="2 3">
    <name type="scientific">Mycobacterium gordonae</name>
    <dbReference type="NCBI Taxonomy" id="1778"/>
    <lineage>
        <taxon>Bacteria</taxon>
        <taxon>Bacillati</taxon>
        <taxon>Actinomycetota</taxon>
        <taxon>Actinomycetes</taxon>
        <taxon>Mycobacteriales</taxon>
        <taxon>Mycobacteriaceae</taxon>
        <taxon>Mycobacterium</taxon>
    </lineage>
</organism>
<dbReference type="AlphaFoldDB" id="A0A0Q2LSC4"/>
<evidence type="ECO:0000313" key="2">
    <source>
        <dbReference type="EMBL" id="KQH78634.1"/>
    </source>
</evidence>
<dbReference type="OrthoDB" id="4639220at2"/>
<evidence type="ECO:0000256" key="1">
    <source>
        <dbReference type="SAM" id="MobiDB-lite"/>
    </source>
</evidence>
<feature type="region of interest" description="Disordered" evidence="1">
    <location>
        <begin position="14"/>
        <end position="60"/>
    </location>
</feature>
<name>A0A0Q2LSC4_MYCGO</name>
<evidence type="ECO:0008006" key="4">
    <source>
        <dbReference type="Google" id="ProtNLM"/>
    </source>
</evidence>
<sequence>MLGALACLPAVAACSHSDDGGRTTSSPARSSTTAGSLPPGAIGISPGGVTTRVDAPAESTEEEYFQACHAAKVWMDAQGGTGETQIEPYLAMVQTSAPGTAGSWNKRWAELGPERQAAVIVAAQAAGRGECG</sequence>
<dbReference type="Proteomes" id="UP000051677">
    <property type="component" value="Unassembled WGS sequence"/>
</dbReference>
<proteinExistence type="predicted"/>
<feature type="compositionally biased region" description="Low complexity" evidence="1">
    <location>
        <begin position="22"/>
        <end position="36"/>
    </location>
</feature>